<dbReference type="SUPFAM" id="SSF51215">
    <property type="entry name" value="Regulatory protein AraC"/>
    <property type="match status" value="1"/>
</dbReference>
<dbReference type="RefSeq" id="WP_141176142.1">
    <property type="nucleotide sequence ID" value="NZ_JBHUFX010000008.1"/>
</dbReference>
<evidence type="ECO:0000256" key="2">
    <source>
        <dbReference type="ARBA" id="ARBA00023125"/>
    </source>
</evidence>
<dbReference type="InterPro" id="IPR014710">
    <property type="entry name" value="RmlC-like_jellyroll"/>
</dbReference>
<evidence type="ECO:0000256" key="3">
    <source>
        <dbReference type="ARBA" id="ARBA00023163"/>
    </source>
</evidence>
<proteinExistence type="predicted"/>
<dbReference type="InterPro" id="IPR003313">
    <property type="entry name" value="AraC-bd"/>
</dbReference>
<organism evidence="5 6">
    <name type="scientific">Mixta tenebrionis</name>
    <dbReference type="NCBI Taxonomy" id="2562439"/>
    <lineage>
        <taxon>Bacteria</taxon>
        <taxon>Pseudomonadati</taxon>
        <taxon>Pseudomonadota</taxon>
        <taxon>Gammaproteobacteria</taxon>
        <taxon>Enterobacterales</taxon>
        <taxon>Erwiniaceae</taxon>
        <taxon>Mixta</taxon>
    </lineage>
</organism>
<dbReference type="PROSITE" id="PS01124">
    <property type="entry name" value="HTH_ARAC_FAMILY_2"/>
    <property type="match status" value="1"/>
</dbReference>
<dbReference type="InterPro" id="IPR037923">
    <property type="entry name" value="HTH-like"/>
</dbReference>
<keyword evidence="6" id="KW-1185">Reference proteome</keyword>
<evidence type="ECO:0000256" key="1">
    <source>
        <dbReference type="ARBA" id="ARBA00023015"/>
    </source>
</evidence>
<name>A0A506V972_9GAMM</name>
<keyword evidence="1" id="KW-0805">Transcription regulation</keyword>
<sequence>MLTRCLNEPVSRRGFEHGTRPQLMFICQAEGKAAALPRIMHKHEGRFELMFIQEGGGIYNIDGRSYHVERGDLLLFNAGVLHDEQPYVSDNLRIFSCGVEQLKFVGLPPDTFTAPSQRAVMPSGVFYQEIATLFQQMWRHASGQTRYGAEIADTLLSALLLLCRDIWPDAQQEQNNSESGLGQRIKDYIDRRYKDEIALKSLTAALNMNHYYLAHVFKAFSGYSPKQYQTRRRIGEAQSLLLSSDLGVTEVANAVGYDNVNNFHRIFHNLVGVPPARYKKFWLSGKTNIDGLSRSAIR</sequence>
<comment type="caution">
    <text evidence="5">The sequence shown here is derived from an EMBL/GenBank/DDBJ whole genome shotgun (WGS) entry which is preliminary data.</text>
</comment>
<gene>
    <name evidence="5" type="ORF">FKM52_10635</name>
</gene>
<dbReference type="PANTHER" id="PTHR43280">
    <property type="entry name" value="ARAC-FAMILY TRANSCRIPTIONAL REGULATOR"/>
    <property type="match status" value="1"/>
</dbReference>
<dbReference type="EMBL" id="VHQI01000005">
    <property type="protein sequence ID" value="TPW42474.1"/>
    <property type="molecule type" value="Genomic_DNA"/>
</dbReference>
<dbReference type="GO" id="GO:0003700">
    <property type="term" value="F:DNA-binding transcription factor activity"/>
    <property type="evidence" value="ECO:0007669"/>
    <property type="project" value="InterPro"/>
</dbReference>
<dbReference type="SMART" id="SM00342">
    <property type="entry name" value="HTH_ARAC"/>
    <property type="match status" value="1"/>
</dbReference>
<dbReference type="OrthoDB" id="1050625at2"/>
<keyword evidence="3" id="KW-0804">Transcription</keyword>
<protein>
    <submittedName>
        <fullName evidence="5">Helix-turn-helix domain-containing protein</fullName>
    </submittedName>
</protein>
<evidence type="ECO:0000313" key="6">
    <source>
        <dbReference type="Proteomes" id="UP000319523"/>
    </source>
</evidence>
<dbReference type="InterPro" id="IPR009057">
    <property type="entry name" value="Homeodomain-like_sf"/>
</dbReference>
<dbReference type="Proteomes" id="UP000319523">
    <property type="component" value="Unassembled WGS sequence"/>
</dbReference>
<dbReference type="SUPFAM" id="SSF46689">
    <property type="entry name" value="Homeodomain-like"/>
    <property type="match status" value="2"/>
</dbReference>
<feature type="domain" description="HTH araC/xylS-type" evidence="4">
    <location>
        <begin position="183"/>
        <end position="281"/>
    </location>
</feature>
<dbReference type="AlphaFoldDB" id="A0A506V972"/>
<evidence type="ECO:0000259" key="4">
    <source>
        <dbReference type="PROSITE" id="PS01124"/>
    </source>
</evidence>
<dbReference type="Pfam" id="PF12833">
    <property type="entry name" value="HTH_18"/>
    <property type="match status" value="1"/>
</dbReference>
<dbReference type="InterPro" id="IPR018060">
    <property type="entry name" value="HTH_AraC"/>
</dbReference>
<dbReference type="GO" id="GO:0043565">
    <property type="term" value="F:sequence-specific DNA binding"/>
    <property type="evidence" value="ECO:0007669"/>
    <property type="project" value="InterPro"/>
</dbReference>
<reference evidence="5 6" key="1">
    <citation type="submission" date="2019-06" db="EMBL/GenBank/DDBJ databases">
        <authorList>
            <person name="Yang Y."/>
        </authorList>
    </citation>
    <scope>NUCLEOTIDE SEQUENCE [LARGE SCALE GENOMIC DNA]</scope>
    <source>
        <strain evidence="5 6">BIT-26</strain>
    </source>
</reference>
<dbReference type="PANTHER" id="PTHR43280:SF28">
    <property type="entry name" value="HTH-TYPE TRANSCRIPTIONAL ACTIVATOR RHAS"/>
    <property type="match status" value="1"/>
</dbReference>
<accession>A0A506V972</accession>
<evidence type="ECO:0000313" key="5">
    <source>
        <dbReference type="EMBL" id="TPW42474.1"/>
    </source>
</evidence>
<dbReference type="Pfam" id="PF02311">
    <property type="entry name" value="AraC_binding"/>
    <property type="match status" value="1"/>
</dbReference>
<dbReference type="Gene3D" id="2.60.120.10">
    <property type="entry name" value="Jelly Rolls"/>
    <property type="match status" value="1"/>
</dbReference>
<dbReference type="Gene3D" id="1.10.10.60">
    <property type="entry name" value="Homeodomain-like"/>
    <property type="match status" value="2"/>
</dbReference>
<keyword evidence="2" id="KW-0238">DNA-binding</keyword>